<reference evidence="5 6" key="1">
    <citation type="submission" date="2024-07" db="EMBL/GenBank/DDBJ databases">
        <authorList>
            <person name="Thanompreechachai J."/>
            <person name="Duangmal K."/>
        </authorList>
    </citation>
    <scope>NUCLEOTIDE SEQUENCE [LARGE SCALE GENOMIC DNA]</scope>
    <source>
        <strain evidence="5 6">KCTC 19886</strain>
    </source>
</reference>
<dbReference type="InterPro" id="IPR055370">
    <property type="entry name" value="Lsr2_DNA-bd"/>
</dbReference>
<dbReference type="EMBL" id="JBFNQN010000026">
    <property type="protein sequence ID" value="MEW9267830.1"/>
    <property type="molecule type" value="Genomic_DNA"/>
</dbReference>
<dbReference type="Gene3D" id="3.30.60.230">
    <property type="entry name" value="Lsr2, dimerization domain"/>
    <property type="match status" value="1"/>
</dbReference>
<accession>A0ABV3PDW0</accession>
<sequence length="115" mass="12745">MAQTTRILLTDDLDGSEATQTVTFAVDGITYEIDLSDEHAAQLRESVAVYVDRARKLRGSAIKKRTASRPASRKPAGDKTDTQQVRAWAKEHGIEVSERGRLSNDLIVRFQEATS</sequence>
<protein>
    <submittedName>
        <fullName evidence="5">Lsr2 family protein</fullName>
    </submittedName>
</protein>
<dbReference type="RefSeq" id="WP_367641339.1">
    <property type="nucleotide sequence ID" value="NZ_JBFNQN010000026.1"/>
</dbReference>
<proteinExistence type="predicted"/>
<dbReference type="Pfam" id="PF11774">
    <property type="entry name" value="Lsr2"/>
    <property type="match status" value="1"/>
</dbReference>
<feature type="domain" description="Lsr2 dimerization" evidence="3">
    <location>
        <begin position="1"/>
        <end position="57"/>
    </location>
</feature>
<dbReference type="InterPro" id="IPR036625">
    <property type="entry name" value="E3-bd_dom_sf"/>
</dbReference>
<feature type="region of interest" description="Disordered" evidence="2">
    <location>
        <begin position="61"/>
        <end position="92"/>
    </location>
</feature>
<gene>
    <name evidence="5" type="ORF">AB1207_24080</name>
</gene>
<evidence type="ECO:0000259" key="4">
    <source>
        <dbReference type="Pfam" id="PF23359"/>
    </source>
</evidence>
<name>A0ABV3PDW0_9ACTN</name>
<dbReference type="Gene3D" id="4.10.320.10">
    <property type="entry name" value="E3-binding domain"/>
    <property type="match status" value="1"/>
</dbReference>
<evidence type="ECO:0000256" key="2">
    <source>
        <dbReference type="SAM" id="MobiDB-lite"/>
    </source>
</evidence>
<organism evidence="5 6">
    <name type="scientific">Kineococcus endophyticus</name>
    <dbReference type="NCBI Taxonomy" id="1181883"/>
    <lineage>
        <taxon>Bacteria</taxon>
        <taxon>Bacillati</taxon>
        <taxon>Actinomycetota</taxon>
        <taxon>Actinomycetes</taxon>
        <taxon>Kineosporiales</taxon>
        <taxon>Kineosporiaceae</taxon>
        <taxon>Kineococcus</taxon>
    </lineage>
</organism>
<dbReference type="Pfam" id="PF23359">
    <property type="entry name" value="Lsr2_DNA-bd"/>
    <property type="match status" value="1"/>
</dbReference>
<evidence type="ECO:0000313" key="6">
    <source>
        <dbReference type="Proteomes" id="UP001555826"/>
    </source>
</evidence>
<dbReference type="InterPro" id="IPR024412">
    <property type="entry name" value="Lsr2_dim_dom"/>
</dbReference>
<feature type="domain" description="Lsr2 DNA-binding" evidence="4">
    <location>
        <begin position="78"/>
        <end position="113"/>
    </location>
</feature>
<evidence type="ECO:0000259" key="3">
    <source>
        <dbReference type="Pfam" id="PF11774"/>
    </source>
</evidence>
<keyword evidence="6" id="KW-1185">Reference proteome</keyword>
<dbReference type="Proteomes" id="UP001555826">
    <property type="component" value="Unassembled WGS sequence"/>
</dbReference>
<comment type="caution">
    <text evidence="5">The sequence shown here is derived from an EMBL/GenBank/DDBJ whole genome shotgun (WGS) entry which is preliminary data.</text>
</comment>
<evidence type="ECO:0000313" key="5">
    <source>
        <dbReference type="EMBL" id="MEW9267830.1"/>
    </source>
</evidence>
<evidence type="ECO:0000256" key="1">
    <source>
        <dbReference type="ARBA" id="ARBA00023125"/>
    </source>
</evidence>
<keyword evidence="1" id="KW-0238">DNA-binding</keyword>
<dbReference type="InterPro" id="IPR042261">
    <property type="entry name" value="Lsr2-like_dimerization"/>
</dbReference>